<feature type="compositionally biased region" description="Acidic residues" evidence="1">
    <location>
        <begin position="1"/>
        <end position="14"/>
    </location>
</feature>
<feature type="compositionally biased region" description="Polar residues" evidence="1">
    <location>
        <begin position="182"/>
        <end position="201"/>
    </location>
</feature>
<dbReference type="AlphaFoldDB" id="A0AAD7HFR9"/>
<reference evidence="2" key="1">
    <citation type="submission" date="2023-03" db="EMBL/GenBank/DDBJ databases">
        <title>Massive genome expansion in bonnet fungi (Mycena s.s.) driven by repeated elements and novel gene families across ecological guilds.</title>
        <authorList>
            <consortium name="Lawrence Berkeley National Laboratory"/>
            <person name="Harder C.B."/>
            <person name="Miyauchi S."/>
            <person name="Viragh M."/>
            <person name="Kuo A."/>
            <person name="Thoen E."/>
            <person name="Andreopoulos B."/>
            <person name="Lu D."/>
            <person name="Skrede I."/>
            <person name="Drula E."/>
            <person name="Henrissat B."/>
            <person name="Morin E."/>
            <person name="Kohler A."/>
            <person name="Barry K."/>
            <person name="LaButti K."/>
            <person name="Morin E."/>
            <person name="Salamov A."/>
            <person name="Lipzen A."/>
            <person name="Mereny Z."/>
            <person name="Hegedus B."/>
            <person name="Baldrian P."/>
            <person name="Stursova M."/>
            <person name="Weitz H."/>
            <person name="Taylor A."/>
            <person name="Grigoriev I.V."/>
            <person name="Nagy L.G."/>
            <person name="Martin F."/>
            <person name="Kauserud H."/>
        </authorList>
    </citation>
    <scope>NUCLEOTIDE SEQUENCE</scope>
    <source>
        <strain evidence="2">CBHHK188m</strain>
    </source>
</reference>
<sequence length="384" mass="43466">MADESEVLDWDEDDAQHPLATAENDEDAVSLGDSDDEQEELDQDLVPDTLPTEREPEPAQEPLAAEPDLEPPPPRRSSPPPRNTRGRGERDRDRDRDRERHRDGRDAKDDAPRERRKLTVAPPITHALPPKPVTTVPAAFMHANHPSSIEATLMAPSLLKEAKDGKPKSGPVPSDGKPKSSAALNGSSTPHANVKSSSSDAFKTDRERDRDPFKTERERDSFKPDRDRDSGEGYKPDRDRDAFSSPNGDPHANPYNLRPYKGAWERPPRGEERDRDRRTDDRERRPDERDRGRHTGDERDRRADDRDRRTTDERDRRTDERDRRPMDERERARGVGVLPSSRPSIFTFLSPRFLSSNTLATVTTETAAATWKAPPPCRIATATI</sequence>
<keyword evidence="3" id="KW-1185">Reference proteome</keyword>
<proteinExistence type="predicted"/>
<evidence type="ECO:0000256" key="1">
    <source>
        <dbReference type="SAM" id="MobiDB-lite"/>
    </source>
</evidence>
<name>A0AAD7HFR9_9AGAR</name>
<feature type="compositionally biased region" description="Pro residues" evidence="1">
    <location>
        <begin position="70"/>
        <end position="82"/>
    </location>
</feature>
<protein>
    <submittedName>
        <fullName evidence="2">Uncharacterized protein</fullName>
    </submittedName>
</protein>
<dbReference type="EMBL" id="JARJLG010000291">
    <property type="protein sequence ID" value="KAJ7719518.1"/>
    <property type="molecule type" value="Genomic_DNA"/>
</dbReference>
<feature type="compositionally biased region" description="Acidic residues" evidence="1">
    <location>
        <begin position="23"/>
        <end position="45"/>
    </location>
</feature>
<accession>A0AAD7HFR9</accession>
<comment type="caution">
    <text evidence="2">The sequence shown here is derived from an EMBL/GenBank/DDBJ whole genome shotgun (WGS) entry which is preliminary data.</text>
</comment>
<evidence type="ECO:0000313" key="2">
    <source>
        <dbReference type="EMBL" id="KAJ7719518.1"/>
    </source>
</evidence>
<feature type="region of interest" description="Disordered" evidence="1">
    <location>
        <begin position="1"/>
        <end position="139"/>
    </location>
</feature>
<feature type="compositionally biased region" description="Basic and acidic residues" evidence="1">
    <location>
        <begin position="86"/>
        <end position="113"/>
    </location>
</feature>
<evidence type="ECO:0000313" key="3">
    <source>
        <dbReference type="Proteomes" id="UP001215280"/>
    </source>
</evidence>
<organism evidence="2 3">
    <name type="scientific">Mycena maculata</name>
    <dbReference type="NCBI Taxonomy" id="230809"/>
    <lineage>
        <taxon>Eukaryota</taxon>
        <taxon>Fungi</taxon>
        <taxon>Dikarya</taxon>
        <taxon>Basidiomycota</taxon>
        <taxon>Agaricomycotina</taxon>
        <taxon>Agaricomycetes</taxon>
        <taxon>Agaricomycetidae</taxon>
        <taxon>Agaricales</taxon>
        <taxon>Marasmiineae</taxon>
        <taxon>Mycenaceae</taxon>
        <taxon>Mycena</taxon>
    </lineage>
</organism>
<dbReference type="Proteomes" id="UP001215280">
    <property type="component" value="Unassembled WGS sequence"/>
</dbReference>
<feature type="non-terminal residue" evidence="2">
    <location>
        <position position="1"/>
    </location>
</feature>
<feature type="compositionally biased region" description="Basic and acidic residues" evidence="1">
    <location>
        <begin position="202"/>
        <end position="242"/>
    </location>
</feature>
<feature type="compositionally biased region" description="Basic and acidic residues" evidence="1">
    <location>
        <begin position="263"/>
        <end position="333"/>
    </location>
</feature>
<gene>
    <name evidence="2" type="ORF">DFH07DRAFT_859277</name>
</gene>
<feature type="region of interest" description="Disordered" evidence="1">
    <location>
        <begin position="151"/>
        <end position="336"/>
    </location>
</feature>